<dbReference type="Pfam" id="PF00069">
    <property type="entry name" value="Pkinase"/>
    <property type="match status" value="1"/>
</dbReference>
<dbReference type="PROSITE" id="PS50011">
    <property type="entry name" value="PROTEIN_KINASE_DOM"/>
    <property type="match status" value="1"/>
</dbReference>
<dbReference type="PROSITE" id="PS00107">
    <property type="entry name" value="PROTEIN_KINASE_ATP"/>
    <property type="match status" value="1"/>
</dbReference>
<evidence type="ECO:0000259" key="8">
    <source>
        <dbReference type="PROSITE" id="PS50011"/>
    </source>
</evidence>
<dbReference type="SUPFAM" id="SSF56112">
    <property type="entry name" value="Protein kinase-like (PK-like)"/>
    <property type="match status" value="1"/>
</dbReference>
<feature type="domain" description="Protein kinase" evidence="8">
    <location>
        <begin position="6"/>
        <end position="254"/>
    </location>
</feature>
<keyword evidence="4 6" id="KW-0067">ATP-binding</keyword>
<dbReference type="Proteomes" id="UP001432322">
    <property type="component" value="Unassembled WGS sequence"/>
</dbReference>
<evidence type="ECO:0000256" key="2">
    <source>
        <dbReference type="ARBA" id="ARBA00022741"/>
    </source>
</evidence>
<keyword evidence="3" id="KW-0418">Kinase</keyword>
<dbReference type="InterPro" id="IPR017441">
    <property type="entry name" value="Protein_kinase_ATP_BS"/>
</dbReference>
<evidence type="ECO:0000256" key="4">
    <source>
        <dbReference type="ARBA" id="ARBA00022840"/>
    </source>
</evidence>
<dbReference type="InterPro" id="IPR008271">
    <property type="entry name" value="Ser/Thr_kinase_AS"/>
</dbReference>
<feature type="non-terminal residue" evidence="9">
    <location>
        <position position="1"/>
    </location>
</feature>
<evidence type="ECO:0000256" key="5">
    <source>
        <dbReference type="ARBA" id="ARBA00037982"/>
    </source>
</evidence>
<dbReference type="Gene3D" id="1.10.510.10">
    <property type="entry name" value="Transferase(Phosphotransferase) domain 1"/>
    <property type="match status" value="1"/>
</dbReference>
<dbReference type="PANTHER" id="PTHR11042">
    <property type="entry name" value="EUKARYOTIC TRANSLATION INITIATION FACTOR 2-ALPHA KINASE EIF2-ALPHA KINASE -RELATED"/>
    <property type="match status" value="1"/>
</dbReference>
<proteinExistence type="inferred from homology"/>
<dbReference type="InterPro" id="IPR000719">
    <property type="entry name" value="Prot_kinase_dom"/>
</dbReference>
<dbReference type="InterPro" id="IPR050339">
    <property type="entry name" value="CC_SR_Kinase"/>
</dbReference>
<comment type="caution">
    <text evidence="9">The sequence shown here is derived from an EMBL/GenBank/DDBJ whole genome shotgun (WGS) entry which is preliminary data.</text>
</comment>
<keyword evidence="2 6" id="KW-0547">Nucleotide-binding</keyword>
<keyword evidence="1" id="KW-0808">Transferase</keyword>
<evidence type="ECO:0000313" key="9">
    <source>
        <dbReference type="EMBL" id="GMT16201.1"/>
    </source>
</evidence>
<dbReference type="GO" id="GO:0005634">
    <property type="term" value="C:nucleus"/>
    <property type="evidence" value="ECO:0007669"/>
    <property type="project" value="TreeGrafter"/>
</dbReference>
<dbReference type="InterPro" id="IPR011009">
    <property type="entry name" value="Kinase-like_dom_sf"/>
</dbReference>
<evidence type="ECO:0000256" key="7">
    <source>
        <dbReference type="RuleBase" id="RU000304"/>
    </source>
</evidence>
<dbReference type="GO" id="GO:0004694">
    <property type="term" value="F:eukaryotic translation initiation factor 2alpha kinase activity"/>
    <property type="evidence" value="ECO:0007669"/>
    <property type="project" value="TreeGrafter"/>
</dbReference>
<feature type="binding site" evidence="6">
    <location>
        <position position="35"/>
    </location>
    <ligand>
        <name>ATP</name>
        <dbReference type="ChEBI" id="CHEBI:30616"/>
    </ligand>
</feature>
<reference evidence="9" key="1">
    <citation type="submission" date="2023-10" db="EMBL/GenBank/DDBJ databases">
        <title>Genome assembly of Pristionchus species.</title>
        <authorList>
            <person name="Yoshida K."/>
            <person name="Sommer R.J."/>
        </authorList>
    </citation>
    <scope>NUCLEOTIDE SEQUENCE</scope>
    <source>
        <strain evidence="9">RS5133</strain>
    </source>
</reference>
<name>A0AAV5V9A2_9BILA</name>
<gene>
    <name evidence="9" type="ORF">PFISCL1PPCAC_7498</name>
</gene>
<accession>A0AAV5V9A2</accession>
<sequence length="254" mass="29638">RYLREFLPLKLLGEGAFGCVFKAENLLDEWKYAVKREGTDCRNVTDMSKALREVRVMAQFDHPGIVRYNCTWIERPTGEALNKKKLKTVKPISNDFQRPRVFHQTVYIYIQMQLCKYSLEHWLERNQEPRDLDRIMSWMLQILSAIDYMHDQGVIHRDLKPSNVLFVEADRLKICDLGIATESNERDCPTKQSFGSNSSIASACSERTFNLGTPMYMPREQMTWQYDEKVDIFSLGLIFAEMCCPMTPKDKGKV</sequence>
<dbReference type="SMART" id="SM00220">
    <property type="entry name" value="S_TKc"/>
    <property type="match status" value="1"/>
</dbReference>
<keyword evidence="7" id="KW-0723">Serine/threonine-protein kinase</keyword>
<dbReference type="GO" id="GO:0005524">
    <property type="term" value="F:ATP binding"/>
    <property type="evidence" value="ECO:0007669"/>
    <property type="project" value="UniProtKB-UniRule"/>
</dbReference>
<evidence type="ECO:0000256" key="1">
    <source>
        <dbReference type="ARBA" id="ARBA00022679"/>
    </source>
</evidence>
<evidence type="ECO:0000313" key="10">
    <source>
        <dbReference type="Proteomes" id="UP001432322"/>
    </source>
</evidence>
<evidence type="ECO:0000256" key="6">
    <source>
        <dbReference type="PROSITE-ProRule" id="PRU10141"/>
    </source>
</evidence>
<evidence type="ECO:0000256" key="3">
    <source>
        <dbReference type="ARBA" id="ARBA00022777"/>
    </source>
</evidence>
<keyword evidence="10" id="KW-1185">Reference proteome</keyword>
<comment type="similarity">
    <text evidence="5">Belongs to the protein kinase superfamily. Ser/Thr protein kinase family. GCN2 subfamily.</text>
</comment>
<organism evidence="9 10">
    <name type="scientific">Pristionchus fissidentatus</name>
    <dbReference type="NCBI Taxonomy" id="1538716"/>
    <lineage>
        <taxon>Eukaryota</taxon>
        <taxon>Metazoa</taxon>
        <taxon>Ecdysozoa</taxon>
        <taxon>Nematoda</taxon>
        <taxon>Chromadorea</taxon>
        <taxon>Rhabditida</taxon>
        <taxon>Rhabditina</taxon>
        <taxon>Diplogasteromorpha</taxon>
        <taxon>Diplogasteroidea</taxon>
        <taxon>Neodiplogasteridae</taxon>
        <taxon>Pristionchus</taxon>
    </lineage>
</organism>
<dbReference type="AlphaFoldDB" id="A0AAV5V9A2"/>
<feature type="non-terminal residue" evidence="9">
    <location>
        <position position="254"/>
    </location>
</feature>
<dbReference type="PANTHER" id="PTHR11042:SF91">
    <property type="entry name" value="EUKARYOTIC TRANSLATION INITIATION FACTOR 2-ALPHA KINASE"/>
    <property type="match status" value="1"/>
</dbReference>
<dbReference type="EMBL" id="BTSY01000002">
    <property type="protein sequence ID" value="GMT16201.1"/>
    <property type="molecule type" value="Genomic_DNA"/>
</dbReference>
<protein>
    <recommendedName>
        <fullName evidence="8">Protein kinase domain-containing protein</fullName>
    </recommendedName>
</protein>
<dbReference type="GO" id="GO:0005737">
    <property type="term" value="C:cytoplasm"/>
    <property type="evidence" value="ECO:0007669"/>
    <property type="project" value="TreeGrafter"/>
</dbReference>
<dbReference type="Gene3D" id="3.30.200.20">
    <property type="entry name" value="Phosphorylase Kinase, domain 1"/>
    <property type="match status" value="1"/>
</dbReference>
<dbReference type="PROSITE" id="PS00108">
    <property type="entry name" value="PROTEIN_KINASE_ST"/>
    <property type="match status" value="1"/>
</dbReference>